<keyword evidence="4" id="KW-1185">Reference proteome</keyword>
<dbReference type="InterPro" id="IPR000653">
    <property type="entry name" value="DegT/StrS_aminotransferase"/>
</dbReference>
<proteinExistence type="inferred from homology"/>
<keyword evidence="3" id="KW-0032">Aminotransferase</keyword>
<dbReference type="PANTHER" id="PTHR30244">
    <property type="entry name" value="TRANSAMINASE"/>
    <property type="match status" value="1"/>
</dbReference>
<dbReference type="SUPFAM" id="SSF53383">
    <property type="entry name" value="PLP-dependent transferases"/>
    <property type="match status" value="1"/>
</dbReference>
<dbReference type="Gene3D" id="3.40.640.10">
    <property type="entry name" value="Type I PLP-dependent aspartate aminotransferase-like (Major domain)"/>
    <property type="match status" value="1"/>
</dbReference>
<keyword evidence="3" id="KW-0808">Transferase</keyword>
<dbReference type="InterPro" id="IPR015421">
    <property type="entry name" value="PyrdxlP-dep_Trfase_major"/>
</dbReference>
<evidence type="ECO:0000256" key="1">
    <source>
        <dbReference type="ARBA" id="ARBA00037999"/>
    </source>
</evidence>
<dbReference type="InterPro" id="IPR015422">
    <property type="entry name" value="PyrdxlP-dep_Trfase_small"/>
</dbReference>
<reference evidence="3 4" key="1">
    <citation type="submission" date="2020-11" db="EMBL/GenBank/DDBJ databases">
        <authorList>
            <person name="Lassalle F."/>
        </authorList>
    </citation>
    <scope>NUCLEOTIDE SEQUENCE [LARGE SCALE GENOMIC DNA]</scope>
    <source>
        <strain evidence="3 4">JC140</strain>
    </source>
</reference>
<keyword evidence="2" id="KW-0663">Pyridoxal phosphate</keyword>
<comment type="caution">
    <text evidence="3">The sequence shown here is derived from an EMBL/GenBank/DDBJ whole genome shotgun (WGS) entry which is preliminary data.</text>
</comment>
<dbReference type="PANTHER" id="PTHR30244:SF34">
    <property type="entry name" value="DTDP-4-AMINO-4,6-DIDEOXYGALACTOSE TRANSAMINASE"/>
    <property type="match status" value="1"/>
</dbReference>
<protein>
    <submittedName>
        <fullName evidence="3">DegT/DnrJ/EryC1/StrS aminotransferase family protein</fullName>
    </submittedName>
</protein>
<gene>
    <name evidence="3" type="ORF">REJC140_03022</name>
</gene>
<dbReference type="GO" id="GO:0008483">
    <property type="term" value="F:transaminase activity"/>
    <property type="evidence" value="ECO:0007669"/>
    <property type="project" value="UniProtKB-KW"/>
</dbReference>
<name>A0ABM8PIL7_9HYPH</name>
<dbReference type="RefSeq" id="WP_185927933.1">
    <property type="nucleotide sequence ID" value="NZ_CABFWF030000010.1"/>
</dbReference>
<organism evidence="3 4">
    <name type="scientific">Pseudorhizobium endolithicum</name>
    <dbReference type="NCBI Taxonomy" id="1191678"/>
    <lineage>
        <taxon>Bacteria</taxon>
        <taxon>Pseudomonadati</taxon>
        <taxon>Pseudomonadota</taxon>
        <taxon>Alphaproteobacteria</taxon>
        <taxon>Hyphomicrobiales</taxon>
        <taxon>Rhizobiaceae</taxon>
        <taxon>Rhizobium/Agrobacterium group</taxon>
        <taxon>Pseudorhizobium</taxon>
    </lineage>
</organism>
<evidence type="ECO:0000313" key="3">
    <source>
        <dbReference type="EMBL" id="CAD7032211.1"/>
    </source>
</evidence>
<evidence type="ECO:0000313" key="4">
    <source>
        <dbReference type="Proteomes" id="UP000606921"/>
    </source>
</evidence>
<evidence type="ECO:0000256" key="2">
    <source>
        <dbReference type="RuleBase" id="RU004508"/>
    </source>
</evidence>
<comment type="similarity">
    <text evidence="1 2">Belongs to the DegT/DnrJ/EryC1 family.</text>
</comment>
<dbReference type="Pfam" id="PF01041">
    <property type="entry name" value="DegT_DnrJ_EryC1"/>
    <property type="match status" value="2"/>
</dbReference>
<sequence>MTVPKQIIYPIRYIRPFFDANPSHEDRFREEFRSFLDDDVHVTALGRARAGLYLLAKMARRGDCNHVVMLPYTIPDVVNMIRFAGCQPVFVDTLPSSTNIDIDHLVTLLDNPVCCVLLTHYHVNQDRLEDVRDLCRRRDILLFDDCAIALGGEQGGAPLGTCADASVFSMSGFKTLNYIWGGAVTTTNPELGEVLNDEVSSFPRLRAEHYRRHMLAVVKYDVATRDPLFSRVIMPLFQRKVRESDNNSDPITFTRIESTSIDDTIRSRPSLGALRELSRKFSTVKANLAHRRRIAAIYDEWVGEKMISAETSAATRSGSCFINYPIVVEPSKRDWIYRELIKSGFHVGLSSYPNVHETPTFSDTPGRSENISRMVRSAITLPTHPKVTPDYAADLGEALGKLVKH</sequence>
<dbReference type="Proteomes" id="UP000606921">
    <property type="component" value="Unassembled WGS sequence"/>
</dbReference>
<accession>A0ABM8PIL7</accession>
<dbReference type="Gene3D" id="3.90.1150.10">
    <property type="entry name" value="Aspartate Aminotransferase, domain 1"/>
    <property type="match status" value="1"/>
</dbReference>
<dbReference type="EMBL" id="CABFWF030000010">
    <property type="protein sequence ID" value="CAD7032211.1"/>
    <property type="molecule type" value="Genomic_DNA"/>
</dbReference>
<dbReference type="InterPro" id="IPR015424">
    <property type="entry name" value="PyrdxlP-dep_Trfase"/>
</dbReference>